<dbReference type="EMBL" id="CP047020">
    <property type="protein sequence ID" value="QHA10017.1"/>
    <property type="molecule type" value="Genomic_DNA"/>
</dbReference>
<proteinExistence type="predicted"/>
<sequence>MLALTAVPGSVLRVRIADGQVETLVQDAGPAPDGIVVEAGVVYWTTMGTPTHDPAKGSGAAQDFSRRNGGVHAVRLDGSGRRDVVEPGAVTTGNQLASDGAGFLYWGEREGCRVSRVRTDGSGLSDLVVNPAGDISQECVGVAVDPVRGHLYWTQKGPAKGGGGRIFRAGIELLAGESPERRSDIELLWTSLPEPIDLHLDGDWLYWTDRGAPPAGNTLNRARVPAAGAPGGTPQILASGLAETIGLAIDADADTAYVSDLGGHIRAVPLPGGPADGRGERDIVSRPHPLTGIVGIS</sequence>
<name>A0A6I6NPX0_9ACTN</name>
<dbReference type="PANTHER" id="PTHR46513">
    <property type="entry name" value="VITELLOGENIN RECEPTOR-LIKE PROTEIN-RELATED-RELATED"/>
    <property type="match status" value="1"/>
</dbReference>
<dbReference type="InterPro" id="IPR011042">
    <property type="entry name" value="6-blade_b-propeller_TolB-like"/>
</dbReference>
<accession>A0A6I6NPX0</accession>
<dbReference type="Gene3D" id="2.120.10.30">
    <property type="entry name" value="TolB, C-terminal domain"/>
    <property type="match status" value="2"/>
</dbReference>
<gene>
    <name evidence="1" type="ORF">GQF42_35705</name>
</gene>
<evidence type="ECO:0008006" key="3">
    <source>
        <dbReference type="Google" id="ProtNLM"/>
    </source>
</evidence>
<keyword evidence="2" id="KW-1185">Reference proteome</keyword>
<dbReference type="AlphaFoldDB" id="A0A6I6NPX0"/>
<dbReference type="KEGG" id="sbro:GQF42_35705"/>
<protein>
    <recommendedName>
        <fullName evidence="3">3-hydroxyacyl-CoA dehydrogenase</fullName>
    </recommendedName>
</protein>
<evidence type="ECO:0000313" key="2">
    <source>
        <dbReference type="Proteomes" id="UP000436138"/>
    </source>
</evidence>
<reference evidence="1 2" key="1">
    <citation type="submission" date="2019-12" db="EMBL/GenBank/DDBJ databases">
        <title>Streptomyces sp. strain T44 isolated from rhizosphere soil of Broussonetia papyrifera.</title>
        <authorList>
            <person name="Mo P."/>
        </authorList>
    </citation>
    <scope>NUCLEOTIDE SEQUENCE [LARGE SCALE GENOMIC DNA]</scope>
    <source>
        <strain evidence="1 2">T44</strain>
    </source>
</reference>
<organism evidence="1 2">
    <name type="scientific">Streptomyces broussonetiae</name>
    <dbReference type="NCBI Taxonomy" id="2686304"/>
    <lineage>
        <taxon>Bacteria</taxon>
        <taxon>Bacillati</taxon>
        <taxon>Actinomycetota</taxon>
        <taxon>Actinomycetes</taxon>
        <taxon>Kitasatosporales</taxon>
        <taxon>Streptomycetaceae</taxon>
        <taxon>Streptomyces</taxon>
    </lineage>
</organism>
<dbReference type="InterPro" id="IPR050778">
    <property type="entry name" value="Cueball_EGF_LRP_Nidogen"/>
</dbReference>
<dbReference type="SUPFAM" id="SSF63829">
    <property type="entry name" value="Calcium-dependent phosphotriesterase"/>
    <property type="match status" value="1"/>
</dbReference>
<dbReference type="Proteomes" id="UP000436138">
    <property type="component" value="Chromosome"/>
</dbReference>
<evidence type="ECO:0000313" key="1">
    <source>
        <dbReference type="EMBL" id="QHA10017.1"/>
    </source>
</evidence>